<dbReference type="SUPFAM" id="SSF55073">
    <property type="entry name" value="Nucleotide cyclase"/>
    <property type="match status" value="1"/>
</dbReference>
<dbReference type="InterPro" id="IPR000160">
    <property type="entry name" value="GGDEF_dom"/>
</dbReference>
<dbReference type="EMBL" id="JBHSGU010000002">
    <property type="protein sequence ID" value="MFC4700445.1"/>
    <property type="molecule type" value="Genomic_DNA"/>
</dbReference>
<feature type="transmembrane region" description="Helical" evidence="1">
    <location>
        <begin position="219"/>
        <end position="241"/>
    </location>
</feature>
<gene>
    <name evidence="4" type="ORF">ACFO4O_09770</name>
</gene>
<evidence type="ECO:0000313" key="4">
    <source>
        <dbReference type="EMBL" id="MFC4700445.1"/>
    </source>
</evidence>
<name>A0ABV9LX67_9ALTE</name>
<protein>
    <submittedName>
        <fullName evidence="4">Bifunctional diguanylate cyclase/phosphodiesterase</fullName>
    </submittedName>
</protein>
<accession>A0ABV9LX67</accession>
<dbReference type="PANTHER" id="PTHR44757">
    <property type="entry name" value="DIGUANYLATE CYCLASE DGCP"/>
    <property type="match status" value="1"/>
</dbReference>
<dbReference type="NCBIfam" id="TIGR00254">
    <property type="entry name" value="GGDEF"/>
    <property type="match status" value="1"/>
</dbReference>
<dbReference type="Proteomes" id="UP001595897">
    <property type="component" value="Unassembled WGS sequence"/>
</dbReference>
<dbReference type="SUPFAM" id="SSF141868">
    <property type="entry name" value="EAL domain-like"/>
    <property type="match status" value="1"/>
</dbReference>
<dbReference type="InterPro" id="IPR052155">
    <property type="entry name" value="Biofilm_reg_signaling"/>
</dbReference>
<dbReference type="Pfam" id="PF00563">
    <property type="entry name" value="EAL"/>
    <property type="match status" value="1"/>
</dbReference>
<dbReference type="RefSeq" id="WP_382407860.1">
    <property type="nucleotide sequence ID" value="NZ_JBHSGU010000002.1"/>
</dbReference>
<dbReference type="PROSITE" id="PS50883">
    <property type="entry name" value="EAL"/>
    <property type="match status" value="1"/>
</dbReference>
<dbReference type="SMART" id="SM00052">
    <property type="entry name" value="EAL"/>
    <property type="match status" value="1"/>
</dbReference>
<dbReference type="Pfam" id="PF00990">
    <property type="entry name" value="GGDEF"/>
    <property type="match status" value="1"/>
</dbReference>
<proteinExistence type="predicted"/>
<evidence type="ECO:0000256" key="1">
    <source>
        <dbReference type="SAM" id="Phobius"/>
    </source>
</evidence>
<keyword evidence="1" id="KW-0812">Transmembrane</keyword>
<dbReference type="InterPro" id="IPR043128">
    <property type="entry name" value="Rev_trsase/Diguanyl_cyclase"/>
</dbReference>
<keyword evidence="1" id="KW-1133">Transmembrane helix</keyword>
<keyword evidence="5" id="KW-1185">Reference proteome</keyword>
<dbReference type="PANTHER" id="PTHR44757:SF2">
    <property type="entry name" value="BIOFILM ARCHITECTURE MAINTENANCE PROTEIN MBAA"/>
    <property type="match status" value="1"/>
</dbReference>
<organism evidence="4 5">
    <name type="scientific">Glaciecola siphonariae</name>
    <dbReference type="NCBI Taxonomy" id="521012"/>
    <lineage>
        <taxon>Bacteria</taxon>
        <taxon>Pseudomonadati</taxon>
        <taxon>Pseudomonadota</taxon>
        <taxon>Gammaproteobacteria</taxon>
        <taxon>Alteromonadales</taxon>
        <taxon>Alteromonadaceae</taxon>
        <taxon>Glaciecola</taxon>
    </lineage>
</organism>
<feature type="domain" description="EAL" evidence="2">
    <location>
        <begin position="428"/>
        <end position="686"/>
    </location>
</feature>
<comment type="caution">
    <text evidence="4">The sequence shown here is derived from an EMBL/GenBank/DDBJ whole genome shotgun (WGS) entry which is preliminary data.</text>
</comment>
<dbReference type="PROSITE" id="PS50887">
    <property type="entry name" value="GGDEF"/>
    <property type="match status" value="1"/>
</dbReference>
<dbReference type="InterPro" id="IPR029787">
    <property type="entry name" value="Nucleotide_cyclase"/>
</dbReference>
<dbReference type="SMART" id="SM00267">
    <property type="entry name" value="GGDEF"/>
    <property type="match status" value="1"/>
</dbReference>
<evidence type="ECO:0000259" key="2">
    <source>
        <dbReference type="PROSITE" id="PS50883"/>
    </source>
</evidence>
<dbReference type="InterPro" id="IPR001633">
    <property type="entry name" value="EAL_dom"/>
</dbReference>
<sequence length="699" mass="78571">MKLFGHSKVTHSKHILAILLLILCALSAVFLYLVGAFDYETDALASNKIVDATHLRQGSSVSHVQQTDKGIETICIINSVSSQPICGATLWTSETTGEGWNLNEYTDIEIGITKHTEHAKQKVKLSLKNYNEIYSTPDDVISQKYNSVEMYLNKASNIYTVPLSYFQVESWWMSRYNVEFDTAQVEYDNVQAIEILLKNVNETGIYRITIDSVKLKGQLLGVTHILTILLVILILIIFLLIDRQRANQRKMALIDPLTKLHNRRGLYEWVSALGIHAKQSRVLTVLYMDIDDFKHTNDTYGHLVGDLLLKGFCERVSSAISQHEQADKALIFTRLSGDEFIIIVADADAEYARVLGESILNALVEPLILNDNKININVSMGIASLQHSSSNIKELMRKADAAMYFAKKQGKNQFKIYDSEVEREHFNRQKIADDIAKAIDEDAFELAFVPIFNTHSKQVHSVEVLLKAKSDALSTLDPSLYLSVAKEFALLEALDTWLFESTLKVLNEHSELITKLDIAFCINVSLSELINGKYLKKLQGLIEKHDIAPHWLMLEISAGPDETKATDLTDVGFLHDINNAKIALTLDRFGEESLPIEQLSSFPIRNVKLSRKLLDACKDKDSRQRIVVQSIIKLAKNLDISVIAESVDSLEQFYLLESLGCDMIQGNLFCEALSLEELAKGLRNQKAMSPSSISTTSQE</sequence>
<evidence type="ECO:0000313" key="5">
    <source>
        <dbReference type="Proteomes" id="UP001595897"/>
    </source>
</evidence>
<dbReference type="Gene3D" id="3.20.20.450">
    <property type="entry name" value="EAL domain"/>
    <property type="match status" value="1"/>
</dbReference>
<dbReference type="CDD" id="cd01949">
    <property type="entry name" value="GGDEF"/>
    <property type="match status" value="1"/>
</dbReference>
<reference evidence="5" key="1">
    <citation type="journal article" date="2019" name="Int. J. Syst. Evol. Microbiol.">
        <title>The Global Catalogue of Microorganisms (GCM) 10K type strain sequencing project: providing services to taxonomists for standard genome sequencing and annotation.</title>
        <authorList>
            <consortium name="The Broad Institute Genomics Platform"/>
            <consortium name="The Broad Institute Genome Sequencing Center for Infectious Disease"/>
            <person name="Wu L."/>
            <person name="Ma J."/>
        </authorList>
    </citation>
    <scope>NUCLEOTIDE SEQUENCE [LARGE SCALE GENOMIC DNA]</scope>
    <source>
        <strain evidence="5">KACC 12507</strain>
    </source>
</reference>
<feature type="domain" description="GGDEF" evidence="3">
    <location>
        <begin position="281"/>
        <end position="419"/>
    </location>
</feature>
<keyword evidence="1" id="KW-0472">Membrane</keyword>
<dbReference type="Gene3D" id="3.30.70.270">
    <property type="match status" value="1"/>
</dbReference>
<dbReference type="InterPro" id="IPR035919">
    <property type="entry name" value="EAL_sf"/>
</dbReference>
<evidence type="ECO:0000259" key="3">
    <source>
        <dbReference type="PROSITE" id="PS50887"/>
    </source>
</evidence>
<dbReference type="CDD" id="cd01948">
    <property type="entry name" value="EAL"/>
    <property type="match status" value="1"/>
</dbReference>